<comment type="caution">
    <text evidence="2">The sequence shown here is derived from an EMBL/GenBank/DDBJ whole genome shotgun (WGS) entry which is preliminary data.</text>
</comment>
<evidence type="ECO:0000313" key="3">
    <source>
        <dbReference type="Proteomes" id="UP001069090"/>
    </source>
</evidence>
<reference evidence="2 3" key="1">
    <citation type="submission" date="2022-12" db="EMBL/GenBank/DDBJ databases">
        <title>Dasania phycosphaerae sp. nov., isolated from particulate material of the south coast of Korea.</title>
        <authorList>
            <person name="Jiang Y."/>
        </authorList>
    </citation>
    <scope>NUCLEOTIDE SEQUENCE [LARGE SCALE GENOMIC DNA]</scope>
    <source>
        <strain evidence="2 3">GY-19</strain>
    </source>
</reference>
<evidence type="ECO:0000256" key="1">
    <source>
        <dbReference type="SAM" id="MobiDB-lite"/>
    </source>
</evidence>
<dbReference type="Proteomes" id="UP001069090">
    <property type="component" value="Unassembled WGS sequence"/>
</dbReference>
<dbReference type="EMBL" id="JAPTGG010000001">
    <property type="protein sequence ID" value="MCZ0863876.1"/>
    <property type="molecule type" value="Genomic_DNA"/>
</dbReference>
<dbReference type="RefSeq" id="WP_258330024.1">
    <property type="nucleotide sequence ID" value="NZ_JAPTGG010000001.1"/>
</dbReference>
<keyword evidence="3" id="KW-1185">Reference proteome</keyword>
<dbReference type="AlphaFoldDB" id="A0A9J6RHE6"/>
<sequence length="131" mass="14533">MSEVYVVTNQDGYFASKHKEWLDGREPKQLFRSPHKDEAINMVFELSAKDIKVRASTLLVELNEKGLPIVEVTVPLVAEPSPQAELLTEDQDGETTAAAEQDQPAANEEPKELTASERLSLMAARLRKAEG</sequence>
<proteinExistence type="predicted"/>
<feature type="region of interest" description="Disordered" evidence="1">
    <location>
        <begin position="88"/>
        <end position="117"/>
    </location>
</feature>
<evidence type="ECO:0000313" key="2">
    <source>
        <dbReference type="EMBL" id="MCZ0863876.1"/>
    </source>
</evidence>
<protein>
    <submittedName>
        <fullName evidence="2">Uncharacterized protein</fullName>
    </submittedName>
</protein>
<accession>A0A9J6RHE6</accession>
<gene>
    <name evidence="2" type="ORF">O0V09_01610</name>
</gene>
<name>A0A9J6RHE6_9GAMM</name>
<organism evidence="2 3">
    <name type="scientific">Dasania phycosphaerae</name>
    <dbReference type="NCBI Taxonomy" id="2950436"/>
    <lineage>
        <taxon>Bacteria</taxon>
        <taxon>Pseudomonadati</taxon>
        <taxon>Pseudomonadota</taxon>
        <taxon>Gammaproteobacteria</taxon>
        <taxon>Cellvibrionales</taxon>
        <taxon>Spongiibacteraceae</taxon>
        <taxon>Dasania</taxon>
    </lineage>
</organism>